<feature type="transmembrane region" description="Helical" evidence="7">
    <location>
        <begin position="12"/>
        <end position="29"/>
    </location>
</feature>
<dbReference type="SUPFAM" id="SSF161098">
    <property type="entry name" value="MetI-like"/>
    <property type="match status" value="1"/>
</dbReference>
<evidence type="ECO:0000313" key="9">
    <source>
        <dbReference type="EMBL" id="MDW0113533.1"/>
    </source>
</evidence>
<dbReference type="Gene3D" id="1.10.3720.10">
    <property type="entry name" value="MetI-like"/>
    <property type="match status" value="1"/>
</dbReference>
<feature type="transmembrane region" description="Helical" evidence="7">
    <location>
        <begin position="96"/>
        <end position="119"/>
    </location>
</feature>
<evidence type="ECO:0000313" key="10">
    <source>
        <dbReference type="Proteomes" id="UP001282284"/>
    </source>
</evidence>
<dbReference type="PANTHER" id="PTHR43163">
    <property type="entry name" value="DIPEPTIDE TRANSPORT SYSTEM PERMEASE PROTEIN DPPB-RELATED"/>
    <property type="match status" value="1"/>
</dbReference>
<proteinExistence type="inferred from homology"/>
<feature type="transmembrane region" description="Helical" evidence="7">
    <location>
        <begin position="126"/>
        <end position="156"/>
    </location>
</feature>
<comment type="subcellular location">
    <subcellularLocation>
        <location evidence="1 7">Cell membrane</location>
        <topology evidence="1 7">Multi-pass membrane protein</topology>
    </subcellularLocation>
</comment>
<dbReference type="CDD" id="cd06261">
    <property type="entry name" value="TM_PBP2"/>
    <property type="match status" value="1"/>
</dbReference>
<gene>
    <name evidence="9" type="ORF">QT711_10065</name>
</gene>
<reference evidence="9 10" key="1">
    <citation type="submission" date="2023-06" db="EMBL/GenBank/DDBJ databases">
        <title>Sporosarcina sp. nov., isolated from Korean traditional fermented seafood 'Jeotgal'.</title>
        <authorList>
            <person name="Yang A.I."/>
            <person name="Shin N.-R."/>
        </authorList>
    </citation>
    <scope>NUCLEOTIDE SEQUENCE [LARGE SCALE GENOMIC DNA]</scope>
    <source>
        <strain evidence="9 10">KCTC13119</strain>
    </source>
</reference>
<dbReference type="EMBL" id="JAUBDI010000008">
    <property type="protein sequence ID" value="MDW0113533.1"/>
    <property type="molecule type" value="Genomic_DNA"/>
</dbReference>
<evidence type="ECO:0000256" key="6">
    <source>
        <dbReference type="ARBA" id="ARBA00023136"/>
    </source>
</evidence>
<feature type="transmembrane region" description="Helical" evidence="7">
    <location>
        <begin position="280"/>
        <end position="303"/>
    </location>
</feature>
<dbReference type="InterPro" id="IPR045621">
    <property type="entry name" value="BPD_transp_1_N"/>
</dbReference>
<evidence type="ECO:0000256" key="3">
    <source>
        <dbReference type="ARBA" id="ARBA00022475"/>
    </source>
</evidence>
<evidence type="ECO:0000259" key="8">
    <source>
        <dbReference type="PROSITE" id="PS50928"/>
    </source>
</evidence>
<comment type="caution">
    <text evidence="9">The sequence shown here is derived from an EMBL/GenBank/DDBJ whole genome shotgun (WGS) entry which is preliminary data.</text>
</comment>
<evidence type="ECO:0000256" key="5">
    <source>
        <dbReference type="ARBA" id="ARBA00022989"/>
    </source>
</evidence>
<keyword evidence="10" id="KW-1185">Reference proteome</keyword>
<dbReference type="InterPro" id="IPR000515">
    <property type="entry name" value="MetI-like"/>
</dbReference>
<sequence>MKRLTYKLLSSILTLFIVTLLIFFMFQVLPGNPAQIILGIDADEAQIKQLEQKLGLDEPLTTRYMQWVQGIFTGDLGESLKYQMSVMDVLKQRVPVTLALALSSLVITALIALPLGMFIAMKQDKWYAFVVNLFTQLGIAIPSFWFGFLLIYLFGVKLGWFPTFGYTAWSENPMRAIQSFILPSIAIAVSNIAVVTRYLRNTILDQTTMDYVRTAKSKGVKDHQVMSRHIVRNAFIPVLTIMGMIVADTIAGSIIIENVFALPGLGNLLIQSITSRDFPLIQALVSYIAIFVIVINIVIDLLYRIIDPRIKKKG</sequence>
<keyword evidence="3" id="KW-1003">Cell membrane</keyword>
<dbReference type="Pfam" id="PF19300">
    <property type="entry name" value="BPD_transp_1_N"/>
    <property type="match status" value="1"/>
</dbReference>
<keyword evidence="4 7" id="KW-0812">Transmembrane</keyword>
<dbReference type="Pfam" id="PF00528">
    <property type="entry name" value="BPD_transp_1"/>
    <property type="match status" value="1"/>
</dbReference>
<feature type="transmembrane region" description="Helical" evidence="7">
    <location>
        <begin position="176"/>
        <end position="199"/>
    </location>
</feature>
<dbReference type="PROSITE" id="PS50928">
    <property type="entry name" value="ABC_TM1"/>
    <property type="match status" value="1"/>
</dbReference>
<keyword evidence="2 7" id="KW-0813">Transport</keyword>
<dbReference type="Proteomes" id="UP001282284">
    <property type="component" value="Unassembled WGS sequence"/>
</dbReference>
<comment type="similarity">
    <text evidence="7">Belongs to the binding-protein-dependent transport system permease family.</text>
</comment>
<dbReference type="RefSeq" id="WP_317943938.1">
    <property type="nucleotide sequence ID" value="NZ_JAUBDI010000008.1"/>
</dbReference>
<keyword evidence="5 7" id="KW-1133">Transmembrane helix</keyword>
<evidence type="ECO:0000256" key="4">
    <source>
        <dbReference type="ARBA" id="ARBA00022692"/>
    </source>
</evidence>
<dbReference type="PANTHER" id="PTHR43163:SF6">
    <property type="entry name" value="DIPEPTIDE TRANSPORT SYSTEM PERMEASE PROTEIN DPPB-RELATED"/>
    <property type="match status" value="1"/>
</dbReference>
<name>A0ABU4G974_9BACL</name>
<organism evidence="9 10">
    <name type="scientific">Sporosarcina saromensis</name>
    <dbReference type="NCBI Taxonomy" id="359365"/>
    <lineage>
        <taxon>Bacteria</taxon>
        <taxon>Bacillati</taxon>
        <taxon>Bacillota</taxon>
        <taxon>Bacilli</taxon>
        <taxon>Bacillales</taxon>
        <taxon>Caryophanaceae</taxon>
        <taxon>Sporosarcina</taxon>
    </lineage>
</organism>
<dbReference type="InterPro" id="IPR035906">
    <property type="entry name" value="MetI-like_sf"/>
</dbReference>
<evidence type="ECO:0000256" key="1">
    <source>
        <dbReference type="ARBA" id="ARBA00004651"/>
    </source>
</evidence>
<keyword evidence="6 7" id="KW-0472">Membrane</keyword>
<evidence type="ECO:0000256" key="7">
    <source>
        <dbReference type="RuleBase" id="RU363032"/>
    </source>
</evidence>
<feature type="domain" description="ABC transmembrane type-1" evidence="8">
    <location>
        <begin position="94"/>
        <end position="303"/>
    </location>
</feature>
<feature type="transmembrane region" description="Helical" evidence="7">
    <location>
        <begin position="234"/>
        <end position="260"/>
    </location>
</feature>
<protein>
    <submittedName>
        <fullName evidence="9">ABC transporter permease</fullName>
    </submittedName>
</protein>
<evidence type="ECO:0000256" key="2">
    <source>
        <dbReference type="ARBA" id="ARBA00022448"/>
    </source>
</evidence>
<accession>A0ABU4G974</accession>